<sequence length="520" mass="57444">MFWTVGEKKIKTFSGWLGCPYQGTVGRCSSASGTSGDTAALRKTMASVWFFILIGTCYSVLSSEDHLRDMDSFISAVEQAEDSNPDLSPLALVRSLRRTAGHEDPLTLHFLGASNNLSQTHAPVLNTALFSFFDKAIHHYVTSHGEERGVVLTRDGTTVAIAPLLLGIEVGLKAKTEGTPPLAVFPLTLAKNLGLSFLSLQDFPANHRLGPGGCWDNLTHPRSFQLSRLPTLATDALINGGMDGAILGLDLASPPTSKQPGKLSRVLKGYYNRDLEGQELGEVSGHISQKRRDISRDLLGPLDIQRQVMETLQLVWGLEKTKWIAMDTGVEEAVKEGVLEFVHRYWDCPPVISRCQWGASPKRGSPYPLALPLPFLYIHHTYEPNAPCRSYSQCSRDMRAMQRFHQEDRGWQDIAYSFVVGSDGYIYEGHGWHHRGSHTRGQNSKGYGVAFIGNYSSSLPSRWDLELVSQRLVKCGVDGGRLQANYTIHGHRQLVATTCPGDALFSEISGWEHFRETSSS</sequence>
<dbReference type="PANTHER" id="PTHR11022">
    <property type="entry name" value="PEPTIDOGLYCAN RECOGNITION PROTEIN"/>
    <property type="match status" value="1"/>
</dbReference>
<dbReference type="GO" id="GO:0008745">
    <property type="term" value="F:N-acetylmuramoyl-L-alanine amidase activity"/>
    <property type="evidence" value="ECO:0007669"/>
    <property type="project" value="InterPro"/>
</dbReference>
<dbReference type="Proteomes" id="UP000265140">
    <property type="component" value="Chromosome 9"/>
</dbReference>
<dbReference type="InterPro" id="IPR015510">
    <property type="entry name" value="PGRP"/>
</dbReference>
<reference evidence="5" key="4">
    <citation type="submission" date="2025-09" db="UniProtKB">
        <authorList>
            <consortium name="Ensembl"/>
        </authorList>
    </citation>
    <scope>IDENTIFICATION</scope>
</reference>
<name>A0A3P8YBD3_ESOLU</name>
<reference evidence="5" key="3">
    <citation type="submission" date="2025-08" db="UniProtKB">
        <authorList>
            <consortium name="Ensembl"/>
        </authorList>
    </citation>
    <scope>IDENTIFICATION</scope>
</reference>
<evidence type="ECO:0008006" key="7">
    <source>
        <dbReference type="Google" id="ProtNLM"/>
    </source>
</evidence>
<dbReference type="OrthoDB" id="10001926at2759"/>
<feature type="domain" description="N-acetylmuramoyl-L-alanine amidase" evidence="3">
    <location>
        <begin position="361"/>
        <end position="501"/>
    </location>
</feature>
<dbReference type="OMA" id="CWDNVEH"/>
<dbReference type="InParanoid" id="A0A3P8YBD3"/>
<keyword evidence="6" id="KW-1185">Reference proteome</keyword>
<evidence type="ECO:0000259" key="4">
    <source>
        <dbReference type="SMART" id="SM00701"/>
    </source>
</evidence>
<dbReference type="Bgee" id="ENSELUG00000013286">
    <property type="expression patterns" value="Expressed in liver and 6 other cell types or tissues"/>
</dbReference>
<evidence type="ECO:0000256" key="1">
    <source>
        <dbReference type="ARBA" id="ARBA00007553"/>
    </source>
</evidence>
<dbReference type="STRING" id="8010.ENSELUP00000013115"/>
<dbReference type="SMART" id="SM00701">
    <property type="entry name" value="PGRP"/>
    <property type="match status" value="1"/>
</dbReference>
<keyword evidence="2" id="KW-0391">Immunity</keyword>
<dbReference type="GO" id="GO:0008270">
    <property type="term" value="F:zinc ion binding"/>
    <property type="evidence" value="ECO:0007669"/>
    <property type="project" value="InterPro"/>
</dbReference>
<dbReference type="PANTHER" id="PTHR11022:SF66">
    <property type="entry name" value="N-ACETYLMURAMOYL-L-ALANINE AMIDASE"/>
    <property type="match status" value="1"/>
</dbReference>
<dbReference type="GO" id="GO:0002376">
    <property type="term" value="P:immune system process"/>
    <property type="evidence" value="ECO:0007669"/>
    <property type="project" value="UniProtKB-KW"/>
</dbReference>
<dbReference type="SMART" id="SM00644">
    <property type="entry name" value="Ami_2"/>
    <property type="match status" value="1"/>
</dbReference>
<dbReference type="CDD" id="cd06583">
    <property type="entry name" value="PGRP"/>
    <property type="match status" value="1"/>
</dbReference>
<dbReference type="Gene3D" id="3.40.80.10">
    <property type="entry name" value="Peptidoglycan recognition protein-like"/>
    <property type="match status" value="1"/>
</dbReference>
<dbReference type="InterPro" id="IPR006619">
    <property type="entry name" value="PGRP_domain_met/bac"/>
</dbReference>
<reference evidence="6" key="1">
    <citation type="journal article" date="2014" name="PLoS ONE">
        <title>The genome and linkage map of the northern pike (Esox lucius): conserved synteny revealed between the salmonid sister group and the Neoteleostei.</title>
        <authorList>
            <person name="Rondeau E.B."/>
            <person name="Minkley D.R."/>
            <person name="Leong J.S."/>
            <person name="Messmer A.M."/>
            <person name="Jantzen J.R."/>
            <person name="von Schalburg K.R."/>
            <person name="Lemon C."/>
            <person name="Bird N.H."/>
            <person name="Koop B.F."/>
        </authorList>
    </citation>
    <scope>NUCLEOTIDE SEQUENCE</scope>
</reference>
<dbReference type="InterPro" id="IPR002502">
    <property type="entry name" value="Amidase_domain"/>
</dbReference>
<dbReference type="GeneTree" id="ENSGT00940000158718"/>
<gene>
    <name evidence="5" type="primary">PGLYRP2</name>
</gene>
<accession>A0A3P8YBD3</accession>
<evidence type="ECO:0000256" key="2">
    <source>
        <dbReference type="ARBA" id="ARBA00022859"/>
    </source>
</evidence>
<dbReference type="GO" id="GO:0009253">
    <property type="term" value="P:peptidoglycan catabolic process"/>
    <property type="evidence" value="ECO:0007669"/>
    <property type="project" value="InterPro"/>
</dbReference>
<reference evidence="5" key="2">
    <citation type="submission" date="2020-02" db="EMBL/GenBank/DDBJ databases">
        <title>Esox lucius (northern pike) genome, fEsoLuc1, primary haplotype.</title>
        <authorList>
            <person name="Myers G."/>
            <person name="Karagic N."/>
            <person name="Meyer A."/>
            <person name="Pippel M."/>
            <person name="Reichard M."/>
            <person name="Winkler S."/>
            <person name="Tracey A."/>
            <person name="Sims Y."/>
            <person name="Howe K."/>
            <person name="Rhie A."/>
            <person name="Formenti G."/>
            <person name="Durbin R."/>
            <person name="Fedrigo O."/>
            <person name="Jarvis E.D."/>
        </authorList>
    </citation>
    <scope>NUCLEOTIDE SEQUENCE [LARGE SCALE GENOMIC DNA]</scope>
</reference>
<evidence type="ECO:0000259" key="3">
    <source>
        <dbReference type="SMART" id="SM00644"/>
    </source>
</evidence>
<dbReference type="Pfam" id="PF01510">
    <property type="entry name" value="Amidase_2"/>
    <property type="match status" value="1"/>
</dbReference>
<dbReference type="Ensembl" id="ENSELUT00000021561.3">
    <property type="protein sequence ID" value="ENSELUP00000013115.1"/>
    <property type="gene ID" value="ENSELUG00000013286.3"/>
</dbReference>
<dbReference type="KEGG" id="els:105021551"/>
<feature type="domain" description="Peptidoglycan recognition protein family" evidence="4">
    <location>
        <begin position="349"/>
        <end position="495"/>
    </location>
</feature>
<protein>
    <recommendedName>
        <fullName evidence="7">Peptidoglycan recognition protein 2</fullName>
    </recommendedName>
</protein>
<organism evidence="5 6">
    <name type="scientific">Esox lucius</name>
    <name type="common">Northern pike</name>
    <dbReference type="NCBI Taxonomy" id="8010"/>
    <lineage>
        <taxon>Eukaryota</taxon>
        <taxon>Metazoa</taxon>
        <taxon>Chordata</taxon>
        <taxon>Craniata</taxon>
        <taxon>Vertebrata</taxon>
        <taxon>Euteleostomi</taxon>
        <taxon>Actinopterygii</taxon>
        <taxon>Neopterygii</taxon>
        <taxon>Teleostei</taxon>
        <taxon>Protacanthopterygii</taxon>
        <taxon>Esociformes</taxon>
        <taxon>Esocidae</taxon>
        <taxon>Esox</taxon>
    </lineage>
</organism>
<comment type="similarity">
    <text evidence="1">Belongs to the N-acetylmuramoyl-L-alanine amidase 2 family.</text>
</comment>
<proteinExistence type="inferred from homology"/>
<dbReference type="FunFam" id="3.40.80.10:FF:000001">
    <property type="entry name" value="Peptidoglycan recognition protein 1"/>
    <property type="match status" value="1"/>
</dbReference>
<dbReference type="AlphaFoldDB" id="A0A3P8YBD3"/>
<evidence type="ECO:0000313" key="5">
    <source>
        <dbReference type="Ensembl" id="ENSELUP00000013115.1"/>
    </source>
</evidence>
<dbReference type="InterPro" id="IPR036505">
    <property type="entry name" value="Amidase/PGRP_sf"/>
</dbReference>
<evidence type="ECO:0000313" key="6">
    <source>
        <dbReference type="Proteomes" id="UP000265140"/>
    </source>
</evidence>
<dbReference type="SUPFAM" id="SSF55846">
    <property type="entry name" value="N-acetylmuramoyl-L-alanine amidase-like"/>
    <property type="match status" value="1"/>
</dbReference>